<dbReference type="RefSeq" id="WP_377429169.1">
    <property type="nucleotide sequence ID" value="NZ_JBHSPR010000039.1"/>
</dbReference>
<dbReference type="EMBL" id="JBHSPR010000039">
    <property type="protein sequence ID" value="MFC6021219.1"/>
    <property type="molecule type" value="Genomic_DNA"/>
</dbReference>
<evidence type="ECO:0000313" key="2">
    <source>
        <dbReference type="Proteomes" id="UP001596203"/>
    </source>
</evidence>
<accession>A0ABW1KJS8</accession>
<sequence>MTIVGAGGPAAPALGSHGFLRKQDAPAGGVTCRGILDAGGRHALVASTGAGIPRRDA</sequence>
<dbReference type="Proteomes" id="UP001596203">
    <property type="component" value="Unassembled WGS sequence"/>
</dbReference>
<organism evidence="1 2">
    <name type="scientific">Plantactinospora solaniradicis</name>
    <dbReference type="NCBI Taxonomy" id="1723736"/>
    <lineage>
        <taxon>Bacteria</taxon>
        <taxon>Bacillati</taxon>
        <taxon>Actinomycetota</taxon>
        <taxon>Actinomycetes</taxon>
        <taxon>Micromonosporales</taxon>
        <taxon>Micromonosporaceae</taxon>
        <taxon>Plantactinospora</taxon>
    </lineage>
</organism>
<reference evidence="2" key="1">
    <citation type="journal article" date="2019" name="Int. J. Syst. Evol. Microbiol.">
        <title>The Global Catalogue of Microorganisms (GCM) 10K type strain sequencing project: providing services to taxonomists for standard genome sequencing and annotation.</title>
        <authorList>
            <consortium name="The Broad Institute Genomics Platform"/>
            <consortium name="The Broad Institute Genome Sequencing Center for Infectious Disease"/>
            <person name="Wu L."/>
            <person name="Ma J."/>
        </authorList>
    </citation>
    <scope>NUCLEOTIDE SEQUENCE [LARGE SCALE GENOMIC DNA]</scope>
    <source>
        <strain evidence="2">ZS-35-S2</strain>
    </source>
</reference>
<keyword evidence="2" id="KW-1185">Reference proteome</keyword>
<evidence type="ECO:0000313" key="1">
    <source>
        <dbReference type="EMBL" id="MFC6021219.1"/>
    </source>
</evidence>
<proteinExistence type="predicted"/>
<gene>
    <name evidence="1" type="ORF">ACFP2T_34225</name>
</gene>
<name>A0ABW1KJS8_9ACTN</name>
<comment type="caution">
    <text evidence="1">The sequence shown here is derived from an EMBL/GenBank/DDBJ whole genome shotgun (WGS) entry which is preliminary data.</text>
</comment>
<protein>
    <submittedName>
        <fullName evidence="1">Uncharacterized protein</fullName>
    </submittedName>
</protein>